<protein>
    <submittedName>
        <fullName evidence="7">Arylsulfatase</fullName>
        <ecNumber evidence="7">3.1.6.-</ecNumber>
    </submittedName>
</protein>
<accession>A0ABU9ATW2</accession>
<dbReference type="Gene3D" id="3.30.1120.10">
    <property type="match status" value="1"/>
</dbReference>
<evidence type="ECO:0000256" key="5">
    <source>
        <dbReference type="SAM" id="SignalP"/>
    </source>
</evidence>
<dbReference type="InterPro" id="IPR000917">
    <property type="entry name" value="Sulfatase_N"/>
</dbReference>
<feature type="domain" description="Sulfatase N-terminal" evidence="6">
    <location>
        <begin position="380"/>
        <end position="780"/>
    </location>
</feature>
<keyword evidence="3 7" id="KW-0378">Hydrolase</keyword>
<dbReference type="SUPFAM" id="SSF53649">
    <property type="entry name" value="Alkaline phosphatase-like"/>
    <property type="match status" value="1"/>
</dbReference>
<dbReference type="PANTHER" id="PTHR42693:SF53">
    <property type="entry name" value="ENDO-4-O-SULFATASE"/>
    <property type="match status" value="1"/>
</dbReference>
<dbReference type="InterPro" id="IPR017850">
    <property type="entry name" value="Alkaline_phosphatase_core_sf"/>
</dbReference>
<dbReference type="RefSeq" id="WP_341404684.1">
    <property type="nucleotide sequence ID" value="NZ_JBBUKT010000004.1"/>
</dbReference>
<keyword evidence="2" id="KW-0479">Metal-binding</keyword>
<comment type="caution">
    <text evidence="7">The sequence shown here is derived from an EMBL/GenBank/DDBJ whole genome shotgun (WGS) entry which is preliminary data.</text>
</comment>
<keyword evidence="8" id="KW-1185">Reference proteome</keyword>
<gene>
    <name evidence="7" type="ORF">WKV53_11260</name>
</gene>
<comment type="similarity">
    <text evidence="1">Belongs to the sulfatase family.</text>
</comment>
<feature type="signal peptide" evidence="5">
    <location>
        <begin position="1"/>
        <end position="17"/>
    </location>
</feature>
<dbReference type="EC" id="3.1.6.-" evidence="7"/>
<evidence type="ECO:0000259" key="6">
    <source>
        <dbReference type="Pfam" id="PF00884"/>
    </source>
</evidence>
<proteinExistence type="inferred from homology"/>
<reference evidence="7 8" key="1">
    <citation type="submission" date="2024-04" db="EMBL/GenBank/DDBJ databases">
        <title>Luteolibacter sp. isolated from soil.</title>
        <authorList>
            <person name="An J."/>
        </authorList>
    </citation>
    <scope>NUCLEOTIDE SEQUENCE [LARGE SCALE GENOMIC DNA]</scope>
    <source>
        <strain evidence="7 8">Y139</strain>
    </source>
</reference>
<dbReference type="EMBL" id="JBBUKT010000004">
    <property type="protein sequence ID" value="MEK7951081.1"/>
    <property type="molecule type" value="Genomic_DNA"/>
</dbReference>
<sequence length="1287" mass="135146">MRLTLALLFAGILTGHAQQVLFRDTFNRPDNRNIDAVLTGITNNTGTSLPVDGVYTQPFLDPNSRHPTYGAPDNDAGNGGGSQILSNAFQVKYGTGTANAYVNHNFTNAAILADGGFSVSLDVTAYSQSGASGQGGGFAIGMSQAEANATTDASVGTSRMTGAFGSAIGDPVASQVMSDFWIGIRGNNSLAWGGKSGVISGVTGLAAKTGTLSVNFTATSFNAGSTVGYEVFLNGVSKGIGTFTWSETNQNYIGIDGRDSSAVTVDNFTISTLAANPTVNLTAAPAIVQPDDTAETITLNWTATGLPPGATYQITADKAVSFPSGGNTGSAVNGSGSVQAIVNGTLGSTTFTFSVSNGLPAVIATGTATVSQAAPPSPRPNVIVILADDMGWGDLGCYGSEIPTPNIDALAANGVRFRQFYQSARCSPTRCSILTGLYPQQAAVDPSAALPNLRNDNNVTFAEMLGSQGYRTYHAGKWHLGSGNLLPESRGFQHTWRFANGTAHSADCWNQSLYTFVSQGNEIPTRTYGSEFHQTNAIGDYAVDFINHNYNKGDGKPFAMYLAFGAPHFPLSAPAEDADFFMDTYAQGWDVIRQQRYNRQLATGVIDSRYPFPALGGSGPHQTEPIVPIPAWDTLGATRKADLTRRMALYAAMIRNVDRNVGKVVTRLQQIGRLNNTMILFVSDNGANLEGGVYGANTALTGGDLTNMGQPGQNDGIHYGGGWAHVSNTPLKLFKHFTHEGGIRAPAILHWPDGFSAKGTWVETPAHMIDVMGSIVAATGATYPTTFNSHPVLPLEGTSLISMINGTAPNRTLSVEHESNRMIRKGKWKLVTEDFTAYDNEFTTNQKLLYDMDADPGESTDLAAQQPAKVVELVDEWNAWSTRVGLPASRLIVPAPLNVTPAATPADLFLDTFNRANSTDIDASNSGMSGSRTPPLGTGTTWFEGFEGSGSADSIQVADNVLSMANGVGMSENGLNHNFIGQDITDAGGFSVSLRVLSINTDATDTANRFAGFGVGLNATQAAGGNDIGSASPPPIRGNTGNPGTADCFLELDFNGNVKLWSDGVLRATVPVGKTSGTLTASFACNSFAAGATVTVSAYFDGTRLDLDSGSASMNRTFTWDEANANYLALSARASNYVQMDNFAVRKLPLSTAMSIEGALKAGLDGTDTSLTADPDGDGLDNFGEWAFGTNPAKADGQVAATSLVLVQPEAGNFRFAHRRLAGFAGAGLGYAYQASDNLSSWSPVTVTEESATPLPASPGYEVVTLSLSPSDLLNRDRLFLKIVAAP</sequence>
<dbReference type="Pfam" id="PF00884">
    <property type="entry name" value="Sulfatase"/>
    <property type="match status" value="1"/>
</dbReference>
<dbReference type="PROSITE" id="PS00149">
    <property type="entry name" value="SULFATASE_2"/>
    <property type="match status" value="1"/>
</dbReference>
<evidence type="ECO:0000313" key="8">
    <source>
        <dbReference type="Proteomes" id="UP001371305"/>
    </source>
</evidence>
<evidence type="ECO:0000313" key="7">
    <source>
        <dbReference type="EMBL" id="MEK7951081.1"/>
    </source>
</evidence>
<dbReference type="InterPro" id="IPR050738">
    <property type="entry name" value="Sulfatase"/>
</dbReference>
<evidence type="ECO:0000256" key="1">
    <source>
        <dbReference type="ARBA" id="ARBA00008779"/>
    </source>
</evidence>
<dbReference type="GO" id="GO:0016787">
    <property type="term" value="F:hydrolase activity"/>
    <property type="evidence" value="ECO:0007669"/>
    <property type="project" value="UniProtKB-KW"/>
</dbReference>
<evidence type="ECO:0000256" key="2">
    <source>
        <dbReference type="ARBA" id="ARBA00022723"/>
    </source>
</evidence>
<dbReference type="CDD" id="cd16025">
    <property type="entry name" value="PAS_like"/>
    <property type="match status" value="1"/>
</dbReference>
<dbReference type="PANTHER" id="PTHR42693">
    <property type="entry name" value="ARYLSULFATASE FAMILY MEMBER"/>
    <property type="match status" value="1"/>
</dbReference>
<name>A0ABU9ATW2_9BACT</name>
<dbReference type="Gene3D" id="3.40.720.10">
    <property type="entry name" value="Alkaline Phosphatase, subunit A"/>
    <property type="match status" value="1"/>
</dbReference>
<dbReference type="InterPro" id="IPR024607">
    <property type="entry name" value="Sulfatase_CS"/>
</dbReference>
<keyword evidence="4" id="KW-0106">Calcium</keyword>
<evidence type="ECO:0000256" key="3">
    <source>
        <dbReference type="ARBA" id="ARBA00022801"/>
    </source>
</evidence>
<feature type="chain" id="PRO_5047063853" evidence="5">
    <location>
        <begin position="18"/>
        <end position="1287"/>
    </location>
</feature>
<dbReference type="Proteomes" id="UP001371305">
    <property type="component" value="Unassembled WGS sequence"/>
</dbReference>
<keyword evidence="5" id="KW-0732">Signal</keyword>
<organism evidence="7 8">
    <name type="scientific">Luteolibacter soli</name>
    <dbReference type="NCBI Taxonomy" id="3135280"/>
    <lineage>
        <taxon>Bacteria</taxon>
        <taxon>Pseudomonadati</taxon>
        <taxon>Verrucomicrobiota</taxon>
        <taxon>Verrucomicrobiia</taxon>
        <taxon>Verrucomicrobiales</taxon>
        <taxon>Verrucomicrobiaceae</taxon>
        <taxon>Luteolibacter</taxon>
    </lineage>
</organism>
<evidence type="ECO:0000256" key="4">
    <source>
        <dbReference type="ARBA" id="ARBA00022837"/>
    </source>
</evidence>